<dbReference type="InterPro" id="IPR054707">
    <property type="entry name" value="DhpH_subs-bd"/>
</dbReference>
<sequence>MAPLLNIVVVGGSLGGLFNGIALSRRGHRVTILERNPTPLMHDQGAGIVAGTDVQKFFDRYDRTHSSLAVTSHARQYLNRTGEVIHREKRAQQMTSWDLLYHLLRANFDGIETSYTHSPPRHSTDGPVEYRYGRKVTSIADLGANNGVRITSEDTTTTTTTENQSTNSETTTADILIAADGASSTTRTLLHPSSPPRRTYAGYIAWRGTCPEHLLSPSTRTALAESFTFHHAPGTQILGYLIPGPSGTLAPGRRLLNWVWYVNYAEASDELRDIMTDADGKTHHLTLPPGGVREEVWAGVKERARRELPPAFAEAVERTEAPFVQAVTDVLAERAGWWGGKVVLTGDALAGFRPHTAASTSQAAFDAEQTAALVDGEIGLEEWEKRVMKYAREVQKKGVELGDRIEALGQVLIMLFGDARRSDAVKRRGYCKFNDTVETCVTYGLYPEG</sequence>
<gene>
    <name evidence="2" type="ORF">MPH_12155</name>
</gene>
<dbReference type="OrthoDB" id="16820at2759"/>
<dbReference type="Gene3D" id="3.30.9.60">
    <property type="match status" value="1"/>
</dbReference>
<dbReference type="eggNOG" id="KOG2614">
    <property type="taxonomic scope" value="Eukaryota"/>
</dbReference>
<organism evidence="2 3">
    <name type="scientific">Macrophomina phaseolina (strain MS6)</name>
    <name type="common">Charcoal rot fungus</name>
    <dbReference type="NCBI Taxonomy" id="1126212"/>
    <lineage>
        <taxon>Eukaryota</taxon>
        <taxon>Fungi</taxon>
        <taxon>Dikarya</taxon>
        <taxon>Ascomycota</taxon>
        <taxon>Pezizomycotina</taxon>
        <taxon>Dothideomycetes</taxon>
        <taxon>Dothideomycetes incertae sedis</taxon>
        <taxon>Botryosphaeriales</taxon>
        <taxon>Botryosphaeriaceae</taxon>
        <taxon>Macrophomina</taxon>
    </lineage>
</organism>
<dbReference type="Pfam" id="PF22607">
    <property type="entry name" value="FAD_binding-like"/>
    <property type="match status" value="1"/>
</dbReference>
<proteinExistence type="predicted"/>
<dbReference type="SUPFAM" id="SSF51905">
    <property type="entry name" value="FAD/NAD(P)-binding domain"/>
    <property type="match status" value="1"/>
</dbReference>
<dbReference type="InterPro" id="IPR053212">
    <property type="entry name" value="DHP_3-monooxygenase"/>
</dbReference>
<protein>
    <recommendedName>
        <fullName evidence="1">2,6-dihydroxypyridine 3-monooxygenase substrate binding domain-containing protein</fullName>
    </recommendedName>
</protein>
<reference evidence="2 3" key="1">
    <citation type="journal article" date="2012" name="BMC Genomics">
        <title>Tools to kill: Genome of one of the most destructive plant pathogenic fungi Macrophomina phaseolina.</title>
        <authorList>
            <person name="Islam M.S."/>
            <person name="Haque M.S."/>
            <person name="Islam M.M."/>
            <person name="Emdad E.M."/>
            <person name="Halim A."/>
            <person name="Hossen Q.M.M."/>
            <person name="Hossain M.Z."/>
            <person name="Ahmed B."/>
            <person name="Rahim S."/>
            <person name="Rahman M.S."/>
            <person name="Alam M.M."/>
            <person name="Hou S."/>
            <person name="Wan X."/>
            <person name="Saito J.A."/>
            <person name="Alam M."/>
        </authorList>
    </citation>
    <scope>NUCLEOTIDE SEQUENCE [LARGE SCALE GENOMIC DNA]</scope>
    <source>
        <strain evidence="2 3">MS6</strain>
    </source>
</reference>
<dbReference type="Proteomes" id="UP000007129">
    <property type="component" value="Unassembled WGS sequence"/>
</dbReference>
<dbReference type="PRINTS" id="PR00420">
    <property type="entry name" value="RNGMNOXGNASE"/>
</dbReference>
<dbReference type="PANTHER" id="PTHR47469">
    <property type="entry name" value="MONOOXYGENASE-LIKE"/>
    <property type="match status" value="1"/>
</dbReference>
<dbReference type="InParanoid" id="K2RCY0"/>
<accession>K2RCY0</accession>
<dbReference type="EMBL" id="AHHD01000504">
    <property type="protein sequence ID" value="EKG10772.1"/>
    <property type="molecule type" value="Genomic_DNA"/>
</dbReference>
<comment type="caution">
    <text evidence="2">The sequence shown here is derived from an EMBL/GenBank/DDBJ whole genome shotgun (WGS) entry which is preliminary data.</text>
</comment>
<dbReference type="Gene3D" id="3.50.50.60">
    <property type="entry name" value="FAD/NAD(P)-binding domain"/>
    <property type="match status" value="1"/>
</dbReference>
<name>K2RCY0_MACPH</name>
<evidence type="ECO:0000259" key="1">
    <source>
        <dbReference type="Pfam" id="PF22607"/>
    </source>
</evidence>
<evidence type="ECO:0000313" key="3">
    <source>
        <dbReference type="Proteomes" id="UP000007129"/>
    </source>
</evidence>
<dbReference type="SUPFAM" id="SSF54373">
    <property type="entry name" value="FAD-linked reductases, C-terminal domain"/>
    <property type="match status" value="1"/>
</dbReference>
<dbReference type="AlphaFoldDB" id="K2RCY0"/>
<dbReference type="HOGENOM" id="CLU_009665_0_0_1"/>
<dbReference type="PANTHER" id="PTHR47469:SF2">
    <property type="entry name" value="OS06G0597600 PROTEIN"/>
    <property type="match status" value="1"/>
</dbReference>
<evidence type="ECO:0000313" key="2">
    <source>
        <dbReference type="EMBL" id="EKG10772.1"/>
    </source>
</evidence>
<dbReference type="InterPro" id="IPR036188">
    <property type="entry name" value="FAD/NAD-bd_sf"/>
</dbReference>
<feature type="domain" description="2,6-dihydroxypyridine 3-monooxygenase substrate binding" evidence="1">
    <location>
        <begin position="200"/>
        <end position="329"/>
    </location>
</feature>
<dbReference type="VEuPathDB" id="FungiDB:MPH_12155"/>
<dbReference type="STRING" id="1126212.K2RCY0"/>